<evidence type="ECO:0000313" key="3">
    <source>
        <dbReference type="Proteomes" id="UP001312908"/>
    </source>
</evidence>
<proteinExistence type="predicted"/>
<dbReference type="EMBL" id="JAWJZY010000002">
    <property type="protein sequence ID" value="MEE8658507.1"/>
    <property type="molecule type" value="Genomic_DNA"/>
</dbReference>
<gene>
    <name evidence="2" type="ORF">DOFOFD_05735</name>
</gene>
<sequence length="60" mass="6888">MLMENFTNRIRLKPADNAQERRFDKAKCQDGCPIPNRGSTDLRGSISHDRLSSRSGKRVR</sequence>
<reference evidence="2 3" key="1">
    <citation type="submission" date="2023-10" db="EMBL/GenBank/DDBJ databases">
        <title>Sorlinia euscelidii gen. nov., sp. nov., an acetic acid bacteria isolated from the gut of Euscelidius variegatus emitter.</title>
        <authorList>
            <person name="Michoud G."/>
            <person name="Marasco R."/>
            <person name="Seferji K."/>
            <person name="Gonella E."/>
            <person name="Garuglieri E."/>
            <person name="Alma A."/>
            <person name="Mapelli F."/>
            <person name="Borin S."/>
            <person name="Daffonchio D."/>
            <person name="Crotti E."/>
        </authorList>
    </citation>
    <scope>NUCLEOTIDE SEQUENCE [LARGE SCALE GENOMIC DNA]</scope>
    <source>
        <strain evidence="2 3">EV16P</strain>
    </source>
</reference>
<feature type="compositionally biased region" description="Basic and acidic residues" evidence="1">
    <location>
        <begin position="18"/>
        <end position="28"/>
    </location>
</feature>
<organism evidence="2 3">
    <name type="scientific">Sorlinia euscelidii</name>
    <dbReference type="NCBI Taxonomy" id="3081148"/>
    <lineage>
        <taxon>Bacteria</taxon>
        <taxon>Pseudomonadati</taxon>
        <taxon>Pseudomonadota</taxon>
        <taxon>Alphaproteobacteria</taxon>
        <taxon>Acetobacterales</taxon>
        <taxon>Acetobacteraceae</taxon>
        <taxon>Sorlinia</taxon>
    </lineage>
</organism>
<accession>A0ABU7U106</accession>
<dbReference type="Proteomes" id="UP001312908">
    <property type="component" value="Unassembled WGS sequence"/>
</dbReference>
<name>A0ABU7U106_9PROT</name>
<protein>
    <submittedName>
        <fullName evidence="2">Uncharacterized protein</fullName>
    </submittedName>
</protein>
<feature type="region of interest" description="Disordered" evidence="1">
    <location>
        <begin position="13"/>
        <end position="60"/>
    </location>
</feature>
<evidence type="ECO:0000313" key="2">
    <source>
        <dbReference type="EMBL" id="MEE8658507.1"/>
    </source>
</evidence>
<keyword evidence="3" id="KW-1185">Reference proteome</keyword>
<evidence type="ECO:0000256" key="1">
    <source>
        <dbReference type="SAM" id="MobiDB-lite"/>
    </source>
</evidence>
<comment type="caution">
    <text evidence="2">The sequence shown here is derived from an EMBL/GenBank/DDBJ whole genome shotgun (WGS) entry which is preliminary data.</text>
</comment>